<evidence type="ECO:0000313" key="2">
    <source>
        <dbReference type="EMBL" id="VDK70583.1"/>
    </source>
</evidence>
<gene>
    <name evidence="2" type="ORF">ASIM_LOCUS19572</name>
</gene>
<dbReference type="OrthoDB" id="5835755at2759"/>
<dbReference type="AlphaFoldDB" id="A0A0M3KGS5"/>
<dbReference type="Proteomes" id="UP000267096">
    <property type="component" value="Unassembled WGS sequence"/>
</dbReference>
<proteinExistence type="predicted"/>
<keyword evidence="1" id="KW-0175">Coiled coil</keyword>
<sequence length="176" mass="20763">MSTNASNECEIERLKKKLQYVTAAAKEKAEELQIVREERDRLEKAYREKSKQLDQLKELAETFDTRMNRMRLELQEATDKLMNSETARKALRAELTKLQQELQFGAEQMRRKTDEFNTAIEDLSNAHRQAEDGRVNALQELENNKYELNDLKVIFYRVEVFSVFYYRFLPVSGVGK</sequence>
<evidence type="ECO:0000256" key="1">
    <source>
        <dbReference type="SAM" id="Coils"/>
    </source>
</evidence>
<dbReference type="WBParaSite" id="ASIM_0002018901-mRNA-1">
    <property type="protein sequence ID" value="ASIM_0002018901-mRNA-1"/>
    <property type="gene ID" value="ASIM_0002018901"/>
</dbReference>
<accession>A0A0M3KGS5</accession>
<name>A0A0M3KGS5_ANISI</name>
<keyword evidence="3" id="KW-1185">Reference proteome</keyword>
<protein>
    <submittedName>
        <fullName evidence="4">Myosin_tail_1 domain-containing protein</fullName>
    </submittedName>
</protein>
<feature type="coiled-coil region" evidence="1">
    <location>
        <begin position="11"/>
        <end position="140"/>
    </location>
</feature>
<reference evidence="2 3" key="2">
    <citation type="submission" date="2018-11" db="EMBL/GenBank/DDBJ databases">
        <authorList>
            <consortium name="Pathogen Informatics"/>
        </authorList>
    </citation>
    <scope>NUCLEOTIDE SEQUENCE [LARGE SCALE GENOMIC DNA]</scope>
</reference>
<evidence type="ECO:0000313" key="4">
    <source>
        <dbReference type="WBParaSite" id="ASIM_0002018901-mRNA-1"/>
    </source>
</evidence>
<organism evidence="4">
    <name type="scientific">Anisakis simplex</name>
    <name type="common">Herring worm</name>
    <dbReference type="NCBI Taxonomy" id="6269"/>
    <lineage>
        <taxon>Eukaryota</taxon>
        <taxon>Metazoa</taxon>
        <taxon>Ecdysozoa</taxon>
        <taxon>Nematoda</taxon>
        <taxon>Chromadorea</taxon>
        <taxon>Rhabditida</taxon>
        <taxon>Spirurina</taxon>
        <taxon>Ascaridomorpha</taxon>
        <taxon>Ascaridoidea</taxon>
        <taxon>Anisakidae</taxon>
        <taxon>Anisakis</taxon>
        <taxon>Anisakis simplex complex</taxon>
    </lineage>
</organism>
<dbReference type="EMBL" id="UYRR01037500">
    <property type="protein sequence ID" value="VDK70583.1"/>
    <property type="molecule type" value="Genomic_DNA"/>
</dbReference>
<reference evidence="4" key="1">
    <citation type="submission" date="2017-02" db="UniProtKB">
        <authorList>
            <consortium name="WormBaseParasite"/>
        </authorList>
    </citation>
    <scope>IDENTIFICATION</scope>
</reference>
<evidence type="ECO:0000313" key="3">
    <source>
        <dbReference type="Proteomes" id="UP000267096"/>
    </source>
</evidence>